<dbReference type="GO" id="GO:0003684">
    <property type="term" value="F:damaged DNA binding"/>
    <property type="evidence" value="ECO:0007669"/>
    <property type="project" value="UniProtKB-UniRule"/>
</dbReference>
<dbReference type="InterPro" id="IPR027417">
    <property type="entry name" value="P-loop_NTPase"/>
</dbReference>
<keyword evidence="5 9" id="KW-0067">ATP-binding</keyword>
<accession>A0A7W6RE99</accession>
<dbReference type="InterPro" id="IPR007860">
    <property type="entry name" value="DNA_mmatch_repair_MutS_con_dom"/>
</dbReference>
<dbReference type="InterPro" id="IPR016151">
    <property type="entry name" value="DNA_mismatch_repair_MutS_N"/>
</dbReference>
<dbReference type="Proteomes" id="UP000554286">
    <property type="component" value="Unassembled WGS sequence"/>
</dbReference>
<feature type="region of interest" description="Disordered" evidence="11">
    <location>
        <begin position="868"/>
        <end position="893"/>
    </location>
</feature>
<dbReference type="InterPro" id="IPR036678">
    <property type="entry name" value="MutS_con_dom_sf"/>
</dbReference>
<keyword evidence="7 9" id="KW-0234">DNA repair</keyword>
<dbReference type="Pfam" id="PF05188">
    <property type="entry name" value="MutS_II"/>
    <property type="match status" value="1"/>
</dbReference>
<dbReference type="Gene3D" id="3.40.1170.10">
    <property type="entry name" value="DNA repair protein MutS, domain I"/>
    <property type="match status" value="1"/>
</dbReference>
<feature type="binding site" evidence="9">
    <location>
        <begin position="662"/>
        <end position="669"/>
    </location>
    <ligand>
        <name>ATP</name>
        <dbReference type="ChEBI" id="CHEBI:30616"/>
    </ligand>
</feature>
<dbReference type="NCBIfam" id="TIGR01070">
    <property type="entry name" value="mutS1"/>
    <property type="match status" value="1"/>
</dbReference>
<feature type="domain" description="DNA mismatch repair proteins mutS family" evidence="12">
    <location>
        <begin position="736"/>
        <end position="752"/>
    </location>
</feature>
<comment type="caution">
    <text evidence="13">The sequence shown here is derived from an EMBL/GenBank/DDBJ whole genome shotgun (WGS) entry which is preliminary data.</text>
</comment>
<reference evidence="13 14" key="1">
    <citation type="submission" date="2020-08" db="EMBL/GenBank/DDBJ databases">
        <title>Genome sequencing of Purple Non-Sulfur Bacteria from various extreme environments.</title>
        <authorList>
            <person name="Mayer M."/>
        </authorList>
    </citation>
    <scope>NUCLEOTIDE SEQUENCE [LARGE SCALE GENOMIC DNA]</scope>
    <source>
        <strain evidence="13 14">JA131</strain>
    </source>
</reference>
<dbReference type="SUPFAM" id="SSF48334">
    <property type="entry name" value="DNA repair protein MutS, domain III"/>
    <property type="match status" value="1"/>
</dbReference>
<dbReference type="SMART" id="SM00533">
    <property type="entry name" value="MUTSd"/>
    <property type="match status" value="1"/>
</dbReference>
<dbReference type="HAMAP" id="MF_00096">
    <property type="entry name" value="MutS"/>
    <property type="match status" value="1"/>
</dbReference>
<comment type="similarity">
    <text evidence="1 9 10">Belongs to the DNA mismatch repair MutS family.</text>
</comment>
<organism evidence="13 14">
    <name type="scientific">Roseospira visakhapatnamensis</name>
    <dbReference type="NCBI Taxonomy" id="390880"/>
    <lineage>
        <taxon>Bacteria</taxon>
        <taxon>Pseudomonadati</taxon>
        <taxon>Pseudomonadota</taxon>
        <taxon>Alphaproteobacteria</taxon>
        <taxon>Rhodospirillales</taxon>
        <taxon>Rhodospirillaceae</taxon>
        <taxon>Roseospira</taxon>
    </lineage>
</organism>
<dbReference type="CDD" id="cd03284">
    <property type="entry name" value="ABC_MutS1"/>
    <property type="match status" value="1"/>
</dbReference>
<dbReference type="InterPro" id="IPR007861">
    <property type="entry name" value="DNA_mismatch_repair_MutS_clamp"/>
</dbReference>
<dbReference type="GO" id="GO:0030983">
    <property type="term" value="F:mismatched DNA binding"/>
    <property type="evidence" value="ECO:0007669"/>
    <property type="project" value="InterPro"/>
</dbReference>
<dbReference type="PANTHER" id="PTHR11361">
    <property type="entry name" value="DNA MISMATCH REPAIR PROTEIN MUTS FAMILY MEMBER"/>
    <property type="match status" value="1"/>
</dbReference>
<dbReference type="GO" id="GO:0140664">
    <property type="term" value="F:ATP-dependent DNA damage sensor activity"/>
    <property type="evidence" value="ECO:0007669"/>
    <property type="project" value="InterPro"/>
</dbReference>
<dbReference type="Pfam" id="PF05192">
    <property type="entry name" value="MutS_III"/>
    <property type="match status" value="1"/>
</dbReference>
<dbReference type="InterPro" id="IPR036187">
    <property type="entry name" value="DNA_mismatch_repair_MutS_sf"/>
</dbReference>
<keyword evidence="3 9" id="KW-0547">Nucleotide-binding</keyword>
<keyword evidence="4 9" id="KW-0227">DNA damage</keyword>
<protein>
    <recommendedName>
        <fullName evidence="2 9">DNA mismatch repair protein MutS</fullName>
    </recommendedName>
</protein>
<evidence type="ECO:0000256" key="5">
    <source>
        <dbReference type="ARBA" id="ARBA00022840"/>
    </source>
</evidence>
<dbReference type="FunFam" id="3.40.1170.10:FF:000001">
    <property type="entry name" value="DNA mismatch repair protein MutS"/>
    <property type="match status" value="1"/>
</dbReference>
<evidence type="ECO:0000256" key="7">
    <source>
        <dbReference type="ARBA" id="ARBA00023204"/>
    </source>
</evidence>
<name>A0A7W6RE99_9PROT</name>
<dbReference type="EMBL" id="JACIGK010000014">
    <property type="protein sequence ID" value="MBB4266461.1"/>
    <property type="molecule type" value="Genomic_DNA"/>
</dbReference>
<dbReference type="GO" id="GO:0006298">
    <property type="term" value="P:mismatch repair"/>
    <property type="evidence" value="ECO:0007669"/>
    <property type="project" value="UniProtKB-UniRule"/>
</dbReference>
<dbReference type="AlphaFoldDB" id="A0A7W6RE99"/>
<evidence type="ECO:0000256" key="1">
    <source>
        <dbReference type="ARBA" id="ARBA00006271"/>
    </source>
</evidence>
<dbReference type="PIRSF" id="PIRSF037677">
    <property type="entry name" value="DNA_mis_repair_Msh6"/>
    <property type="match status" value="1"/>
</dbReference>
<dbReference type="GO" id="GO:0005829">
    <property type="term" value="C:cytosol"/>
    <property type="evidence" value="ECO:0007669"/>
    <property type="project" value="TreeGrafter"/>
</dbReference>
<evidence type="ECO:0000256" key="10">
    <source>
        <dbReference type="RuleBase" id="RU003756"/>
    </source>
</evidence>
<evidence type="ECO:0000313" key="14">
    <source>
        <dbReference type="Proteomes" id="UP000554286"/>
    </source>
</evidence>
<dbReference type="SUPFAM" id="SSF52540">
    <property type="entry name" value="P-loop containing nucleoside triphosphate hydrolases"/>
    <property type="match status" value="1"/>
</dbReference>
<dbReference type="PANTHER" id="PTHR11361:SF34">
    <property type="entry name" value="DNA MISMATCH REPAIR PROTEIN MSH1, MITOCHONDRIAL"/>
    <property type="match status" value="1"/>
</dbReference>
<sequence>MAEIAASTADTPAAAAPPPASGDAAGVTPMMAQFLEIKAAHPDCLLFYRMGDFYELFFDDAAAAAEILDIALTKRGKHLGDDIPMCGVPVHSHEAYLSKLIRTGRKVAICEQMEDPAEARKRGAKAVVRRDVIRVVTPGTITEDGLLDPRAHNHLACVAEAGGALALAWVEISTGAFAVRPVDARRLGAALAEVAPGEILLADRLIERPDLFELWGDWKAVLSPLPAARFQSVAGEARLKAAFGVAALDAFGAFGRAELAAAGALVDYVESTQKGRLPRLDPPRRLAEGAHLEIDAATRRNLELTRTLTGERKGSLLAVIDRTVTGAGARLLERWLSAPLTDPVAITARLDAVEALVEGAAARDRLRAGLRQVPDVERALSRLALGRGGPRDLAMLRDALAQIPGLRTGLGEGLGASLDGGGMPGLLAEQARDLGVHDTLADRLHRALTAEPPFLARDGGFIAPGYHPGLDEARALRDESRRLIATLQARLAEETGIGALKIRHNNVIGYYVEVPSRHADRLMAPDSGYIHRQTMANAARFTTVELSELERSMRGAGDRALALELHLFADLVAEVTARADPIALAARALATLDVLAGLADLAVARRFTRPRVDDSTAFAVGGGRHPVVEAALEAGTASGGGGAFVGNACDLGPERRLWLVTGPNMAGKSTFLRQNALIVLLAQMGGFVPAESAHVGIVDRLFSRVGAADDLARGRSTFMVEMVETAVILNQATDRSLVILDEIGRGTATYDGLSIAWATLEHLHGVNGCRALFATHYHELTALAGRLERLACHTMRVREWRDEIVFLHEVAPGVADRSYGIHVARLAGLPEAVIGRAQAVLERLEAGGEAGSVSAQALADDLPLFAAAKAPGQTPPSDSEAAAAPPGPSPVEAALAAIDPDDLTPRAALEALYRLKGLAVG</sequence>
<evidence type="ECO:0000256" key="4">
    <source>
        <dbReference type="ARBA" id="ARBA00022763"/>
    </source>
</evidence>
<dbReference type="Pfam" id="PF00488">
    <property type="entry name" value="MutS_V"/>
    <property type="match status" value="1"/>
</dbReference>
<evidence type="ECO:0000259" key="12">
    <source>
        <dbReference type="PROSITE" id="PS00486"/>
    </source>
</evidence>
<keyword evidence="6 9" id="KW-0238">DNA-binding</keyword>
<dbReference type="InterPro" id="IPR005748">
    <property type="entry name" value="DNA_mismatch_repair_MutS"/>
</dbReference>
<dbReference type="InterPro" id="IPR000432">
    <property type="entry name" value="DNA_mismatch_repair_MutS_C"/>
</dbReference>
<dbReference type="Gene3D" id="6.10.140.430">
    <property type="match status" value="1"/>
</dbReference>
<dbReference type="NCBIfam" id="NF003810">
    <property type="entry name" value="PRK05399.1"/>
    <property type="match status" value="1"/>
</dbReference>
<dbReference type="Pfam" id="PF05190">
    <property type="entry name" value="MutS_IV"/>
    <property type="match status" value="1"/>
</dbReference>
<dbReference type="FunFam" id="1.10.1420.10:FF:000001">
    <property type="entry name" value="DNA mismatch repair protein MutS"/>
    <property type="match status" value="1"/>
</dbReference>
<dbReference type="Gene3D" id="3.40.50.300">
    <property type="entry name" value="P-loop containing nucleotide triphosphate hydrolases"/>
    <property type="match status" value="1"/>
</dbReference>
<keyword evidence="14" id="KW-1185">Reference proteome</keyword>
<dbReference type="InterPro" id="IPR017261">
    <property type="entry name" value="DNA_mismatch_repair_MutS/MSH"/>
</dbReference>
<evidence type="ECO:0000256" key="6">
    <source>
        <dbReference type="ARBA" id="ARBA00023125"/>
    </source>
</evidence>
<dbReference type="InterPro" id="IPR007696">
    <property type="entry name" value="DNA_mismatch_repair_MutS_core"/>
</dbReference>
<dbReference type="InterPro" id="IPR007695">
    <property type="entry name" value="DNA_mismatch_repair_MutS-lik_N"/>
</dbReference>
<evidence type="ECO:0000256" key="8">
    <source>
        <dbReference type="ARBA" id="ARBA00024647"/>
    </source>
</evidence>
<dbReference type="SMART" id="SM00534">
    <property type="entry name" value="MUTSac"/>
    <property type="match status" value="1"/>
</dbReference>
<evidence type="ECO:0000256" key="3">
    <source>
        <dbReference type="ARBA" id="ARBA00022741"/>
    </source>
</evidence>
<comment type="function">
    <text evidence="8 9">This protein is involved in the repair of mismatches in DNA. It is possible that it carries out the mismatch recognition step. This protein has a weak ATPase activity.</text>
</comment>
<dbReference type="SUPFAM" id="SSF53150">
    <property type="entry name" value="DNA repair protein MutS, domain II"/>
    <property type="match status" value="1"/>
</dbReference>
<dbReference type="Gene3D" id="1.10.1420.10">
    <property type="match status" value="2"/>
</dbReference>
<gene>
    <name evidence="9" type="primary">mutS</name>
    <name evidence="13" type="ORF">GGD89_002093</name>
</gene>
<dbReference type="Gene3D" id="3.30.420.110">
    <property type="entry name" value="MutS, connector domain"/>
    <property type="match status" value="1"/>
</dbReference>
<evidence type="ECO:0000313" key="13">
    <source>
        <dbReference type="EMBL" id="MBB4266461.1"/>
    </source>
</evidence>
<evidence type="ECO:0000256" key="9">
    <source>
        <dbReference type="HAMAP-Rule" id="MF_00096"/>
    </source>
</evidence>
<evidence type="ECO:0000256" key="2">
    <source>
        <dbReference type="ARBA" id="ARBA00021982"/>
    </source>
</evidence>
<dbReference type="RefSeq" id="WP_425503031.1">
    <property type="nucleotide sequence ID" value="NZ_JACIGK010000014.1"/>
</dbReference>
<evidence type="ECO:0000256" key="11">
    <source>
        <dbReference type="SAM" id="MobiDB-lite"/>
    </source>
</evidence>
<dbReference type="InterPro" id="IPR045076">
    <property type="entry name" value="MutS"/>
</dbReference>
<proteinExistence type="inferred from homology"/>
<dbReference type="GO" id="GO:0005524">
    <property type="term" value="F:ATP binding"/>
    <property type="evidence" value="ECO:0007669"/>
    <property type="project" value="UniProtKB-UniRule"/>
</dbReference>
<dbReference type="PROSITE" id="PS00486">
    <property type="entry name" value="DNA_MISMATCH_REPAIR_2"/>
    <property type="match status" value="1"/>
</dbReference>
<dbReference type="SUPFAM" id="SSF55271">
    <property type="entry name" value="DNA repair protein MutS, domain I"/>
    <property type="match status" value="1"/>
</dbReference>
<dbReference type="Pfam" id="PF01624">
    <property type="entry name" value="MutS_I"/>
    <property type="match status" value="1"/>
</dbReference>